<dbReference type="Proteomes" id="UP000015105">
    <property type="component" value="Unassembled WGS sequence"/>
</dbReference>
<reference evidence="2" key="1">
    <citation type="journal article" date="2014" name="Science">
        <title>Ancient hybridizations among the ancestral genomes of bread wheat.</title>
        <authorList>
            <consortium name="International Wheat Genome Sequencing Consortium,"/>
            <person name="Marcussen T."/>
            <person name="Sandve S.R."/>
            <person name="Heier L."/>
            <person name="Spannagl M."/>
            <person name="Pfeifer M."/>
            <person name="Jakobsen K.S."/>
            <person name="Wulff B.B."/>
            <person name="Steuernagel B."/>
            <person name="Mayer K.F."/>
            <person name="Olsen O.A."/>
        </authorList>
    </citation>
    <scope>NUCLEOTIDE SEQUENCE [LARGE SCALE GENOMIC DNA]</scope>
    <source>
        <strain evidence="2">cv. AL8/78</strain>
    </source>
</reference>
<protein>
    <submittedName>
        <fullName evidence="1">Uncharacterized protein</fullName>
    </submittedName>
</protein>
<keyword evidence="2" id="KW-1185">Reference proteome</keyword>
<dbReference type="AlphaFoldDB" id="A0A452XHH3"/>
<evidence type="ECO:0000313" key="2">
    <source>
        <dbReference type="Proteomes" id="UP000015105"/>
    </source>
</evidence>
<dbReference type="Gramene" id="AET0Gv20168300.12">
    <property type="protein sequence ID" value="AET0Gv20168300.12"/>
    <property type="gene ID" value="AET0Gv20168300"/>
</dbReference>
<reference evidence="1" key="3">
    <citation type="submission" date="2019-03" db="UniProtKB">
        <authorList>
            <consortium name="EnsemblPlants"/>
        </authorList>
    </citation>
    <scope>IDENTIFICATION</scope>
</reference>
<sequence>ICFCSCLHAYVKEIKMLTCHNGWLEGRLAPPSAHTYGRNCFVSHVWHLLGSNLIGEVVEKLLTWSKLGNPFFKLKISWLRGLKNQEE</sequence>
<accession>A0A452XHH3</accession>
<organism evidence="1 2">
    <name type="scientific">Aegilops tauschii subsp. strangulata</name>
    <name type="common">Goatgrass</name>
    <dbReference type="NCBI Taxonomy" id="200361"/>
    <lineage>
        <taxon>Eukaryota</taxon>
        <taxon>Viridiplantae</taxon>
        <taxon>Streptophyta</taxon>
        <taxon>Embryophyta</taxon>
        <taxon>Tracheophyta</taxon>
        <taxon>Spermatophyta</taxon>
        <taxon>Magnoliopsida</taxon>
        <taxon>Liliopsida</taxon>
        <taxon>Poales</taxon>
        <taxon>Poaceae</taxon>
        <taxon>BOP clade</taxon>
        <taxon>Pooideae</taxon>
        <taxon>Triticodae</taxon>
        <taxon>Triticeae</taxon>
        <taxon>Triticinae</taxon>
        <taxon>Aegilops</taxon>
    </lineage>
</organism>
<evidence type="ECO:0000313" key="1">
    <source>
        <dbReference type="EnsemblPlants" id="AET0Gv20168300.12"/>
    </source>
</evidence>
<reference evidence="2" key="2">
    <citation type="journal article" date="2017" name="Nat. Plants">
        <title>The Aegilops tauschii genome reveals multiple impacts of transposons.</title>
        <authorList>
            <person name="Zhao G."/>
            <person name="Zou C."/>
            <person name="Li K."/>
            <person name="Wang K."/>
            <person name="Li T."/>
            <person name="Gao L."/>
            <person name="Zhang X."/>
            <person name="Wang H."/>
            <person name="Yang Z."/>
            <person name="Liu X."/>
            <person name="Jiang W."/>
            <person name="Mao L."/>
            <person name="Kong X."/>
            <person name="Jiao Y."/>
            <person name="Jia J."/>
        </authorList>
    </citation>
    <scope>NUCLEOTIDE SEQUENCE [LARGE SCALE GENOMIC DNA]</scope>
    <source>
        <strain evidence="2">cv. AL8/78</strain>
    </source>
</reference>
<dbReference type="EnsemblPlants" id="AET0Gv20168300.12">
    <property type="protein sequence ID" value="AET0Gv20168300.12"/>
    <property type="gene ID" value="AET0Gv20168300"/>
</dbReference>
<proteinExistence type="predicted"/>
<name>A0A452XHH3_AEGTS</name>